<keyword evidence="4" id="KW-0966">Cell projection</keyword>
<dbReference type="RefSeq" id="WP_012940771.1">
    <property type="nucleotide sequence ID" value="NC_013741.1"/>
</dbReference>
<dbReference type="InterPro" id="IPR027417">
    <property type="entry name" value="P-loop_NTPase"/>
</dbReference>
<dbReference type="PANTHER" id="PTHR43637">
    <property type="entry name" value="UPF0273 PROTEIN TM_0370"/>
    <property type="match status" value="1"/>
</dbReference>
<sequence>MAVNLDELEEKQKKNILSSGNSEIDKRLGGGIPLGSLTLIEGENDTGKSVLCQQFTYGGLVQGHNIAYYTTENTIKSLLAQMESLSLDVSDFYAWGYLRIFPIHLEGVEWNPDQMRKVLQLLSDHIKSIRENVIIIDSLTMFTTYSTEDDVLEFLTRLKNLCDRGKTILITLHQHAFKEDTLVRIRSACDCHLFLRKEQVGDRYVCVLEVAKIRGAKKTTGNIVSFEVHPGFGLKIIPIQSAQA</sequence>
<dbReference type="NCBIfam" id="NF004723">
    <property type="entry name" value="PRK06067.1"/>
    <property type="match status" value="1"/>
</dbReference>
<feature type="domain" description="KaiC-like" evidence="3">
    <location>
        <begin position="19"/>
        <end position="239"/>
    </location>
</feature>
<proteinExistence type="predicted"/>
<accession>D2RE91</accession>
<keyword evidence="2" id="KW-0067">ATP-binding</keyword>
<dbReference type="AlphaFoldDB" id="D2RE91"/>
<dbReference type="InterPro" id="IPR014774">
    <property type="entry name" value="KaiC-like_dom"/>
</dbReference>
<dbReference type="PANTHER" id="PTHR43637:SF3">
    <property type="entry name" value="FLAGELLA-RELATED PROTEIN H-RELATED"/>
    <property type="match status" value="1"/>
</dbReference>
<dbReference type="EMBL" id="CP001857">
    <property type="protein sequence ID" value="ADB58435.1"/>
    <property type="molecule type" value="Genomic_DNA"/>
</dbReference>
<evidence type="ECO:0000313" key="4">
    <source>
        <dbReference type="EMBL" id="ADB58435.1"/>
    </source>
</evidence>
<dbReference type="PaxDb" id="572546-Arcpr_1386"/>
<dbReference type="GeneID" id="8740073"/>
<organism evidence="4 5">
    <name type="scientific">Archaeoglobus profundus (strain DSM 5631 / JCM 9629 / NBRC 100127 / Av18)</name>
    <dbReference type="NCBI Taxonomy" id="572546"/>
    <lineage>
        <taxon>Archaea</taxon>
        <taxon>Methanobacteriati</taxon>
        <taxon>Methanobacteriota</taxon>
        <taxon>Archaeoglobi</taxon>
        <taxon>Archaeoglobales</taxon>
        <taxon>Archaeoglobaceae</taxon>
        <taxon>Archaeoglobus</taxon>
    </lineage>
</organism>
<name>D2RE91_ARCPA</name>
<reference evidence="4 5" key="1">
    <citation type="journal article" date="2010" name="Stand. Genomic Sci.">
        <title>Complete genome sequence of Archaeoglobus profundus type strain (AV18).</title>
        <authorList>
            <person name="von Jan M."/>
            <person name="Lapidus A."/>
            <person name="Del Rio T.G."/>
            <person name="Copeland A."/>
            <person name="Tice H."/>
            <person name="Cheng J.F."/>
            <person name="Lucas S."/>
            <person name="Chen F."/>
            <person name="Nolan M."/>
            <person name="Goodwin L."/>
            <person name="Han C."/>
            <person name="Pitluck S."/>
            <person name="Liolios K."/>
            <person name="Ivanova N."/>
            <person name="Mavromatis K."/>
            <person name="Ovchinnikova G."/>
            <person name="Chertkov O."/>
            <person name="Pati A."/>
            <person name="Chen A."/>
            <person name="Palaniappan K."/>
            <person name="Land M."/>
            <person name="Hauser L."/>
            <person name="Chang Y.J."/>
            <person name="Jeffries C.D."/>
            <person name="Saunders E."/>
            <person name="Brettin T."/>
            <person name="Detter J.C."/>
            <person name="Chain P."/>
            <person name="Eichinger K."/>
            <person name="Huber H."/>
            <person name="Spring S."/>
            <person name="Rohde M."/>
            <person name="Goker M."/>
            <person name="Wirth R."/>
            <person name="Woyke T."/>
            <person name="Bristow J."/>
            <person name="Eisen J.A."/>
            <person name="Markowitz V."/>
            <person name="Hugenholtz P."/>
            <person name="Kyrpides N.C."/>
            <person name="Klenk H.P."/>
        </authorList>
    </citation>
    <scope>NUCLEOTIDE SEQUENCE [LARGE SCALE GENOMIC DNA]</scope>
    <source>
        <strain evidence="5">DSM 5631 / JCM 9629 / NBRC 100127 / Av18</strain>
    </source>
</reference>
<dbReference type="HOGENOM" id="CLU_094838_1_0_2"/>
<dbReference type="STRING" id="572546.Arcpr_1386"/>
<keyword evidence="4" id="KW-0282">Flagellum</keyword>
<keyword evidence="1" id="KW-0547">Nucleotide-binding</keyword>
<evidence type="ECO:0000256" key="1">
    <source>
        <dbReference type="ARBA" id="ARBA00022741"/>
    </source>
</evidence>
<dbReference type="Pfam" id="PF06745">
    <property type="entry name" value="ATPase"/>
    <property type="match status" value="1"/>
</dbReference>
<keyword evidence="4" id="KW-0969">Cilium</keyword>
<protein>
    <submittedName>
        <fullName evidence="4">ATPase involved in biogenesis of flagella-like protein</fullName>
    </submittedName>
</protein>
<dbReference type="eggNOG" id="arCOG04148">
    <property type="taxonomic scope" value="Archaea"/>
</dbReference>
<dbReference type="KEGG" id="apo:Arcpr_1386"/>
<dbReference type="PRINTS" id="PR01874">
    <property type="entry name" value="DNAREPAIRADA"/>
</dbReference>
<evidence type="ECO:0000256" key="2">
    <source>
        <dbReference type="ARBA" id="ARBA00022840"/>
    </source>
</evidence>
<evidence type="ECO:0000259" key="3">
    <source>
        <dbReference type="Pfam" id="PF06745"/>
    </source>
</evidence>
<dbReference type="OrthoDB" id="49432at2157"/>
<dbReference type="Gene3D" id="3.40.50.300">
    <property type="entry name" value="P-loop containing nucleotide triphosphate hydrolases"/>
    <property type="match status" value="1"/>
</dbReference>
<dbReference type="GO" id="GO:0005524">
    <property type="term" value="F:ATP binding"/>
    <property type="evidence" value="ECO:0007669"/>
    <property type="project" value="UniProtKB-KW"/>
</dbReference>
<evidence type="ECO:0000313" key="5">
    <source>
        <dbReference type="Proteomes" id="UP000001901"/>
    </source>
</evidence>
<dbReference type="Proteomes" id="UP000001901">
    <property type="component" value="Chromosome"/>
</dbReference>
<dbReference type="SUPFAM" id="SSF52540">
    <property type="entry name" value="P-loop containing nucleoside triphosphate hydrolases"/>
    <property type="match status" value="1"/>
</dbReference>
<keyword evidence="5" id="KW-1185">Reference proteome</keyword>
<gene>
    <name evidence="4" type="ordered locus">Arcpr_1386</name>
</gene>